<feature type="compositionally biased region" description="Low complexity" evidence="1">
    <location>
        <begin position="154"/>
        <end position="166"/>
    </location>
</feature>
<feature type="region of interest" description="Disordered" evidence="1">
    <location>
        <begin position="291"/>
        <end position="330"/>
    </location>
</feature>
<organism evidence="2 3">
    <name type="scientific">Owenia fusiformis</name>
    <name type="common">Polychaete worm</name>
    <dbReference type="NCBI Taxonomy" id="6347"/>
    <lineage>
        <taxon>Eukaryota</taxon>
        <taxon>Metazoa</taxon>
        <taxon>Spiralia</taxon>
        <taxon>Lophotrochozoa</taxon>
        <taxon>Annelida</taxon>
        <taxon>Polychaeta</taxon>
        <taxon>Sedentaria</taxon>
        <taxon>Canalipalpata</taxon>
        <taxon>Sabellida</taxon>
        <taxon>Oweniida</taxon>
        <taxon>Oweniidae</taxon>
        <taxon>Owenia</taxon>
    </lineage>
</organism>
<gene>
    <name evidence="2" type="ORF">OFUS_LOCUS20038</name>
</gene>
<comment type="caution">
    <text evidence="2">The sequence shown here is derived from an EMBL/GenBank/DDBJ whole genome shotgun (WGS) entry which is preliminary data.</text>
</comment>
<dbReference type="EMBL" id="CAIIXF020000009">
    <property type="protein sequence ID" value="CAH1795507.1"/>
    <property type="molecule type" value="Genomic_DNA"/>
</dbReference>
<proteinExistence type="predicted"/>
<evidence type="ECO:0000256" key="1">
    <source>
        <dbReference type="SAM" id="MobiDB-lite"/>
    </source>
</evidence>
<protein>
    <submittedName>
        <fullName evidence="2">Uncharacterized protein</fullName>
    </submittedName>
</protein>
<keyword evidence="3" id="KW-1185">Reference proteome</keyword>
<sequence length="483" mass="53888">MFYIIPDLKYSTLNILTGRRGANFSFDSHDDIMSDMDMFRDDESVSSFGGYNTDVPMSSQTTRDYDRYSHSLNPHNQQKTMPAATWTPSWRKGKSSRRNTILGKTPKSFSPAGLTGQEMRRPSIDESMFQPGRGQPMSGFMDRNLNSKPKPFVSSSSQNGINSESQKQTQSERYDMHIRKETYNSLNDYQAYNGRVQTKGQNPRQNGHYSPEIQNGEMTQYQPVHARQGTPRTPDDIRRVSTSFVSLRNDSSTPTSVLNNVLVAGHAQNMSDAQDPGTNPSPTRIYLRSKQHSFASDTSSTPDVFSPGPFSPTEPSYTDKSYPYNNTSDPSSLETCDNYDMYQNTHVNNTSGQSTYDNFNTTPDVFYPSSTPTNNSFQLYSPNNNTSIWSTPPSANTSINLPDMSAGLSSIENPMTNNGPSAFSPSSDSNANNWKLNINNHQLNIALDNHPQNTCNTGPEINGYGHRNGEYGHIIKYIILSGL</sequence>
<reference evidence="2" key="1">
    <citation type="submission" date="2022-03" db="EMBL/GenBank/DDBJ databases">
        <authorList>
            <person name="Martin C."/>
        </authorList>
    </citation>
    <scope>NUCLEOTIDE SEQUENCE</scope>
</reference>
<evidence type="ECO:0000313" key="3">
    <source>
        <dbReference type="Proteomes" id="UP000749559"/>
    </source>
</evidence>
<dbReference type="AlphaFoldDB" id="A0A8S4PPB9"/>
<dbReference type="Proteomes" id="UP000749559">
    <property type="component" value="Unassembled WGS sequence"/>
</dbReference>
<accession>A0A8S4PPB9</accession>
<evidence type="ECO:0000313" key="2">
    <source>
        <dbReference type="EMBL" id="CAH1795507.1"/>
    </source>
</evidence>
<feature type="compositionally biased region" description="Polar residues" evidence="1">
    <location>
        <begin position="313"/>
        <end position="330"/>
    </location>
</feature>
<feature type="region of interest" description="Disordered" evidence="1">
    <location>
        <begin position="72"/>
        <end position="174"/>
    </location>
</feature>
<feature type="compositionally biased region" description="Polar residues" evidence="1">
    <location>
        <begin position="292"/>
        <end position="303"/>
    </location>
</feature>
<name>A0A8S4PPB9_OWEFU</name>